<evidence type="ECO:0000256" key="3">
    <source>
        <dbReference type="ARBA" id="ARBA00022540"/>
    </source>
</evidence>
<dbReference type="InterPro" id="IPR000795">
    <property type="entry name" value="T_Tr_GTP-bd_dom"/>
</dbReference>
<dbReference type="PANTHER" id="PTHR43381:SF20">
    <property type="entry name" value="TRANSLATION INITIATION FACTOR IF-2, MITOCHONDRIAL"/>
    <property type="match status" value="1"/>
</dbReference>
<dbReference type="Proteomes" id="UP001147752">
    <property type="component" value="Unassembled WGS sequence"/>
</dbReference>
<dbReference type="OrthoDB" id="361630at2759"/>
<dbReference type="CDD" id="cd01887">
    <property type="entry name" value="IF2_eIF5B"/>
    <property type="match status" value="1"/>
</dbReference>
<evidence type="ECO:0000256" key="2">
    <source>
        <dbReference type="ARBA" id="ARBA00007733"/>
    </source>
</evidence>
<evidence type="ECO:0000256" key="11">
    <source>
        <dbReference type="SAM" id="Coils"/>
    </source>
</evidence>
<keyword evidence="5" id="KW-0648">Protein biosynthesis</keyword>
<comment type="caution">
    <text evidence="14">The sequence shown here is derived from an EMBL/GenBank/DDBJ whole genome shotgun (WGS) entry which is preliminary data.</text>
</comment>
<dbReference type="Gene3D" id="3.40.50.10050">
    <property type="entry name" value="Translation initiation factor IF- 2, domain 3"/>
    <property type="match status" value="1"/>
</dbReference>
<comment type="similarity">
    <text evidence="2">Belongs to the TRAFAC class translation factor GTPase superfamily. Classic translation factor GTPase family. IF-2 subfamily.</text>
</comment>
<dbReference type="AlphaFoldDB" id="A0A9W9SUY4"/>
<keyword evidence="11" id="KW-0175">Coiled coil</keyword>
<dbReference type="GeneID" id="81460012"/>
<dbReference type="Gene3D" id="4.10.1060.10">
    <property type="entry name" value="Zinc finger, RanBP2-type"/>
    <property type="match status" value="1"/>
</dbReference>
<dbReference type="InterPro" id="IPR044145">
    <property type="entry name" value="IF2_II"/>
</dbReference>
<dbReference type="PROSITE" id="PS51722">
    <property type="entry name" value="G_TR_2"/>
    <property type="match status" value="1"/>
</dbReference>
<dbReference type="GO" id="GO:0003924">
    <property type="term" value="F:GTPase activity"/>
    <property type="evidence" value="ECO:0007669"/>
    <property type="project" value="InterPro"/>
</dbReference>
<feature type="region of interest" description="Disordered" evidence="12">
    <location>
        <begin position="329"/>
        <end position="361"/>
    </location>
</feature>
<keyword evidence="3" id="KW-0396">Initiation factor</keyword>
<evidence type="ECO:0000313" key="15">
    <source>
        <dbReference type="Proteomes" id="UP001147752"/>
    </source>
</evidence>
<evidence type="ECO:0000256" key="4">
    <source>
        <dbReference type="ARBA" id="ARBA00022741"/>
    </source>
</evidence>
<gene>
    <name evidence="14" type="ORF">N7517_003099</name>
</gene>
<organism evidence="14 15">
    <name type="scientific">Penicillium concentricum</name>
    <dbReference type="NCBI Taxonomy" id="293559"/>
    <lineage>
        <taxon>Eukaryota</taxon>
        <taxon>Fungi</taxon>
        <taxon>Dikarya</taxon>
        <taxon>Ascomycota</taxon>
        <taxon>Pezizomycotina</taxon>
        <taxon>Eurotiomycetes</taxon>
        <taxon>Eurotiomycetidae</taxon>
        <taxon>Eurotiales</taxon>
        <taxon>Aspergillaceae</taxon>
        <taxon>Penicillium</taxon>
    </lineage>
</organism>
<evidence type="ECO:0000256" key="12">
    <source>
        <dbReference type="SAM" id="MobiDB-lite"/>
    </source>
</evidence>
<feature type="region of interest" description="Disordered" evidence="12">
    <location>
        <begin position="40"/>
        <end position="79"/>
    </location>
</feature>
<dbReference type="InterPro" id="IPR006847">
    <property type="entry name" value="IF2_N"/>
</dbReference>
<dbReference type="InterPro" id="IPR000178">
    <property type="entry name" value="TF_IF2_bacterial-like"/>
</dbReference>
<keyword evidence="7" id="KW-0496">Mitochondrion</keyword>
<evidence type="ECO:0000259" key="13">
    <source>
        <dbReference type="PROSITE" id="PS51722"/>
    </source>
</evidence>
<feature type="compositionally biased region" description="Basic residues" evidence="12">
    <location>
        <begin position="390"/>
        <end position="400"/>
    </location>
</feature>
<dbReference type="PANTHER" id="PTHR43381">
    <property type="entry name" value="TRANSLATION INITIATION FACTOR IF-2-RELATED"/>
    <property type="match status" value="1"/>
</dbReference>
<protein>
    <recommendedName>
        <fullName evidence="10">Translation initiation factor IF-2, mitochondrial</fullName>
    </recommendedName>
</protein>
<evidence type="ECO:0000313" key="14">
    <source>
        <dbReference type="EMBL" id="KAJ5385188.1"/>
    </source>
</evidence>
<evidence type="ECO:0000256" key="5">
    <source>
        <dbReference type="ARBA" id="ARBA00022917"/>
    </source>
</evidence>
<dbReference type="RefSeq" id="XP_056584964.1">
    <property type="nucleotide sequence ID" value="XM_056720829.1"/>
</dbReference>
<dbReference type="Pfam" id="PF00009">
    <property type="entry name" value="GTP_EFTU"/>
    <property type="match status" value="1"/>
</dbReference>
<feature type="coiled-coil region" evidence="11">
    <location>
        <begin position="806"/>
        <end position="833"/>
    </location>
</feature>
<dbReference type="EMBL" id="JAPZBT010000001">
    <property type="protein sequence ID" value="KAJ5385188.1"/>
    <property type="molecule type" value="Genomic_DNA"/>
</dbReference>
<dbReference type="PROSITE" id="PS01176">
    <property type="entry name" value="IF2"/>
    <property type="match status" value="1"/>
</dbReference>
<feature type="domain" description="Tr-type G" evidence="13">
    <location>
        <begin position="525"/>
        <end position="693"/>
    </location>
</feature>
<dbReference type="Pfam" id="PF22042">
    <property type="entry name" value="EF-G_D2"/>
    <property type="match status" value="1"/>
</dbReference>
<dbReference type="InterPro" id="IPR009000">
    <property type="entry name" value="Transl_B-barrel_sf"/>
</dbReference>
<reference evidence="14" key="1">
    <citation type="submission" date="2022-12" db="EMBL/GenBank/DDBJ databases">
        <authorList>
            <person name="Petersen C."/>
        </authorList>
    </citation>
    <scope>NUCLEOTIDE SEQUENCE</scope>
    <source>
        <strain evidence="14">IBT 3081</strain>
    </source>
</reference>
<dbReference type="HAMAP" id="MF_00100_B">
    <property type="entry name" value="IF_2_B"/>
    <property type="match status" value="1"/>
</dbReference>
<dbReference type="FunFam" id="3.40.50.300:FF:000019">
    <property type="entry name" value="Translation initiation factor IF-2"/>
    <property type="match status" value="1"/>
</dbReference>
<evidence type="ECO:0000256" key="6">
    <source>
        <dbReference type="ARBA" id="ARBA00022946"/>
    </source>
</evidence>
<reference evidence="14" key="2">
    <citation type="journal article" date="2023" name="IMA Fungus">
        <title>Comparative genomic study of the Penicillium genus elucidates a diverse pangenome and 15 lateral gene transfer events.</title>
        <authorList>
            <person name="Petersen C."/>
            <person name="Sorensen T."/>
            <person name="Nielsen M.R."/>
            <person name="Sondergaard T.E."/>
            <person name="Sorensen J.L."/>
            <person name="Fitzpatrick D.A."/>
            <person name="Frisvad J.C."/>
            <person name="Nielsen K.L."/>
        </authorList>
    </citation>
    <scope>NUCLEOTIDE SEQUENCE</scope>
    <source>
        <strain evidence="14">IBT 3081</strain>
    </source>
</reference>
<evidence type="ECO:0000256" key="10">
    <source>
        <dbReference type="ARBA" id="ARBA00044200"/>
    </source>
</evidence>
<dbReference type="Pfam" id="PF11987">
    <property type="entry name" value="IF-2"/>
    <property type="match status" value="1"/>
</dbReference>
<dbReference type="InterPro" id="IPR036925">
    <property type="entry name" value="TIF_IF2_dom3_sf"/>
</dbReference>
<dbReference type="SUPFAM" id="SSF52540">
    <property type="entry name" value="P-loop containing nucleoside triphosphate hydrolases"/>
    <property type="match status" value="1"/>
</dbReference>
<keyword evidence="6" id="KW-0809">Transit peptide</keyword>
<keyword evidence="4" id="KW-0547">Nucleotide-binding</keyword>
<dbReference type="Gene3D" id="2.40.30.10">
    <property type="entry name" value="Translation factors"/>
    <property type="match status" value="2"/>
</dbReference>
<dbReference type="CDD" id="cd03692">
    <property type="entry name" value="mtIF2_IVc"/>
    <property type="match status" value="1"/>
</dbReference>
<comment type="subcellular location">
    <subcellularLocation>
        <location evidence="1">Mitochondrion</location>
    </subcellularLocation>
</comment>
<dbReference type="SUPFAM" id="SSF52156">
    <property type="entry name" value="Initiation factor IF2/eIF5b, domain 3"/>
    <property type="match status" value="1"/>
</dbReference>
<proteinExistence type="inferred from homology"/>
<dbReference type="NCBIfam" id="TIGR00487">
    <property type="entry name" value="IF-2"/>
    <property type="match status" value="1"/>
</dbReference>
<dbReference type="FunFam" id="2.40.30.10:FF:000008">
    <property type="entry name" value="Translation initiation factor IF-2"/>
    <property type="match status" value="1"/>
</dbReference>
<feature type="region of interest" description="Disordered" evidence="12">
    <location>
        <begin position="379"/>
        <end position="434"/>
    </location>
</feature>
<feature type="region of interest" description="Disordered" evidence="12">
    <location>
        <begin position="291"/>
        <end position="315"/>
    </location>
</feature>
<feature type="compositionally biased region" description="Low complexity" evidence="12">
    <location>
        <begin position="113"/>
        <end position="127"/>
    </location>
</feature>
<dbReference type="InterPro" id="IPR015760">
    <property type="entry name" value="TIF_IF2"/>
</dbReference>
<evidence type="ECO:0000256" key="1">
    <source>
        <dbReference type="ARBA" id="ARBA00004173"/>
    </source>
</evidence>
<dbReference type="NCBIfam" id="TIGR00231">
    <property type="entry name" value="small_GTP"/>
    <property type="match status" value="1"/>
</dbReference>
<dbReference type="InterPro" id="IPR053905">
    <property type="entry name" value="EF-G-like_DII"/>
</dbReference>
<feature type="region of interest" description="Disordered" evidence="12">
    <location>
        <begin position="93"/>
        <end position="258"/>
    </location>
</feature>
<dbReference type="SUPFAM" id="SSF50447">
    <property type="entry name" value="Translation proteins"/>
    <property type="match status" value="2"/>
</dbReference>
<feature type="compositionally biased region" description="Basic and acidic residues" evidence="12">
    <location>
        <begin position="148"/>
        <end position="184"/>
    </location>
</feature>
<dbReference type="InterPro" id="IPR027417">
    <property type="entry name" value="P-loop_NTPase"/>
</dbReference>
<accession>A0A9W9SUY4</accession>
<feature type="compositionally biased region" description="Low complexity" evidence="12">
    <location>
        <begin position="43"/>
        <end position="54"/>
    </location>
</feature>
<name>A0A9W9SUY4_9EURO</name>
<feature type="compositionally biased region" description="Basic and acidic residues" evidence="12">
    <location>
        <begin position="306"/>
        <end position="315"/>
    </location>
</feature>
<dbReference type="Gene3D" id="3.40.50.300">
    <property type="entry name" value="P-loop containing nucleotide triphosphate hydrolases"/>
    <property type="match status" value="1"/>
</dbReference>
<evidence type="ECO:0000256" key="9">
    <source>
        <dbReference type="ARBA" id="ARBA00025162"/>
    </source>
</evidence>
<dbReference type="FunFam" id="3.40.50.10050:FF:000001">
    <property type="entry name" value="Translation initiation factor IF-2"/>
    <property type="match status" value="1"/>
</dbReference>
<feature type="compositionally biased region" description="Basic and acidic residues" evidence="12">
    <location>
        <begin position="193"/>
        <end position="234"/>
    </location>
</feature>
<comment type="function">
    <text evidence="9">One of the essential components for the initiation of protein synthesis. Protects formylmethionyl-tRNA from spontaneous hydrolysis and promotes its binding to the 30S ribosomal subunits. Also involved in the hydrolysis of GTP during the formation of the 70S ribosomal complex.</text>
</comment>
<dbReference type="GO" id="GO:0005739">
    <property type="term" value="C:mitochondrion"/>
    <property type="evidence" value="ECO:0007669"/>
    <property type="project" value="UniProtKB-SubCell"/>
</dbReference>
<keyword evidence="8" id="KW-0342">GTP-binding</keyword>
<sequence length="1045" mass="116529">MMHRRPVCRLSCRAEWSNSAYRTQSLTALTVRRALRSSAAHCNSSDPSSGNNDGTASNPAPAKPKFGNRWGPKQTTPSTGLSFAEQAMRQTLVANSKPPPPPAPAPSQRSREQSNQQWNSEQSNQQRKPFARRVGPRDNQGYMIGSRETPRNQERTSFQEKNPFEEKNTGGHMRWSRETSRNQERNSSFQEKNPFEEKNTGGHMRWSRETSRNQERNPSIRETKTAFEEDHPFAPEKTPGIFQSQYQSRATRDRPLARDGWKCPQCMAQVFATKKVCPFCKTSRPGDAQQKFRITREYNDSPEPSQSKEFRAPSEYTRKFQQLGDSVLSELEQDVEPNTTETTGRDLEESDQPQSKEGAENFKKNQWSWDMSALEQLENLETQEQQPPKPMKRRDGRKGRRESSDGADFDSEGRERLRIERRRQQKEKDAQRAAKKAAALAAPAPLYLPEFISVSNLADVIGVRPAQFVQRMEEMGFEEITYRDVLDAETAGLVAAEFNYEAIFDSGKADLHAAPELEDTSDLPSRPPVVTIMGHVDHGKTTILDWLRKSSVAASEHGGITQHIGAFSVMMPSGKAITFLDTPGHSAFLEMRRRGADVTDIVVLVVAADDSVKPQTIEAIKHATQAKVPVIVAISKIDKEGSNLDRVKGDLSVHGIHVEDYGGDVQAIGVSGKTGQGMVELEEAIVALSEMLDHRAATTCNVEGWVIEASTKSYGRAASALIRRGTLRPGDIIVAGTAWARVRTLRNEAGVTISEATPGMPVEIDGWREQPGAGTELLQAPNEQKAKDVVDYRMERSDTQKMGVDMVAINEARRDLLDKRRREKEEEETIKEDEPTGPKSVNFILKGDVDGSVEAVLNSVAAVGNNEVFANIIRSGVGPVSEFDIEHAGSAKGKIVSFNQAIDPNIMRIAEAEGVEILDHNIIYKLIDDIKSILSEKLPPTITMRVTGEAEIQQVFEITVKGREKTAIAGSRVRNGLINKTRKVRVLRGDEIVYDGTMTSLKNVKKDVIEMRKDTECGIAFENWTDFAPGDHVQCYEEISEKRYL</sequence>
<dbReference type="GO" id="GO:0003743">
    <property type="term" value="F:translation initiation factor activity"/>
    <property type="evidence" value="ECO:0007669"/>
    <property type="project" value="UniProtKB-KW"/>
</dbReference>
<dbReference type="GO" id="GO:0005525">
    <property type="term" value="F:GTP binding"/>
    <property type="evidence" value="ECO:0007669"/>
    <property type="project" value="UniProtKB-KW"/>
</dbReference>
<evidence type="ECO:0000256" key="8">
    <source>
        <dbReference type="ARBA" id="ARBA00023134"/>
    </source>
</evidence>
<keyword evidence="15" id="KW-1185">Reference proteome</keyword>
<dbReference type="CDD" id="cd03702">
    <property type="entry name" value="IF2_mtIF2_II"/>
    <property type="match status" value="1"/>
</dbReference>
<evidence type="ECO:0000256" key="7">
    <source>
        <dbReference type="ARBA" id="ARBA00023128"/>
    </source>
</evidence>
<dbReference type="Pfam" id="PF04760">
    <property type="entry name" value="IF2_N"/>
    <property type="match status" value="1"/>
</dbReference>
<dbReference type="InterPro" id="IPR005225">
    <property type="entry name" value="Small_GTP-bd"/>
</dbReference>
<dbReference type="InterPro" id="IPR023115">
    <property type="entry name" value="TIF_IF2_dom3"/>
</dbReference>